<keyword evidence="1" id="KW-0812">Transmembrane</keyword>
<dbReference type="RefSeq" id="WP_070369762.1">
    <property type="nucleotide sequence ID" value="NZ_JBCFAW010000001.1"/>
</dbReference>
<evidence type="ECO:0000256" key="1">
    <source>
        <dbReference type="SAM" id="Phobius"/>
    </source>
</evidence>
<evidence type="ECO:0000313" key="3">
    <source>
        <dbReference type="EMBL" id="OFV72147.1"/>
    </source>
</evidence>
<keyword evidence="1" id="KW-0472">Membrane</keyword>
<evidence type="ECO:0000259" key="2">
    <source>
        <dbReference type="Pfam" id="PF07885"/>
    </source>
</evidence>
<feature type="transmembrane region" description="Helical" evidence="1">
    <location>
        <begin position="71"/>
        <end position="91"/>
    </location>
</feature>
<feature type="transmembrane region" description="Helical" evidence="1">
    <location>
        <begin position="20"/>
        <end position="40"/>
    </location>
</feature>
<dbReference type="AlphaFoldDB" id="A0A1F2PLD4"/>
<protein>
    <submittedName>
        <fullName evidence="3">Ion channel</fullName>
    </submittedName>
</protein>
<feature type="transmembrane region" description="Helical" evidence="1">
    <location>
        <begin position="249"/>
        <end position="266"/>
    </location>
</feature>
<feature type="transmembrane region" description="Helical" evidence="1">
    <location>
        <begin position="97"/>
        <end position="119"/>
    </location>
</feature>
<feature type="domain" description="Potassium channel" evidence="2">
    <location>
        <begin position="224"/>
        <end position="298"/>
    </location>
</feature>
<dbReference type="InterPro" id="IPR013099">
    <property type="entry name" value="K_chnl_dom"/>
</dbReference>
<feature type="transmembrane region" description="Helical" evidence="1">
    <location>
        <begin position="140"/>
        <end position="158"/>
    </location>
</feature>
<reference evidence="3 4" key="1">
    <citation type="submission" date="2015-09" db="EMBL/GenBank/DDBJ databases">
        <title>Genome sequence of Acetobacterium wieringae DSM 1911.</title>
        <authorList>
            <person name="Poehlein A."/>
            <person name="Bengelsdorf F.R."/>
            <person name="Schiel-Bengelsdorf B."/>
            <person name="Duerre P."/>
            <person name="Daniel R."/>
        </authorList>
    </citation>
    <scope>NUCLEOTIDE SEQUENCE [LARGE SCALE GENOMIC DNA]</scope>
    <source>
        <strain evidence="3 4">DSM 1911</strain>
    </source>
</reference>
<dbReference type="SUPFAM" id="SSF81324">
    <property type="entry name" value="Voltage-gated potassium channels"/>
    <property type="match status" value="1"/>
</dbReference>
<sequence length="346" mass="39316">MNPFVNEIPVYETLANGNAIIIIYDLFILLLFLFELFLFYNKERIISEVKQNKTKKIKPVRRFLVKLIVNYEYQGILMVTGVLLVISLLVVSLHHRILFSELIGILGSFAVFIIIVFLVQHLFMKIDQFQDIIVSRFMDLIFYLVLGHYFVLFANFITPPSLPLGLLGLSFALMLCFSVMIRAIANPTLIRSSVSKRRKYHETASILKGMLVLVVSEMSILYLMVYNCFKINSGFYAANSDRALDAFDMLYYMVISFATIGYGDIHPVRFNGIIYGELVAMVIGLASMFSTACFVGAVVAGAAQMSWNQGMEGKNQDNDASSDQDEHNERRSMISVIHEKLKNKEL</sequence>
<keyword evidence="1" id="KW-1133">Transmembrane helix</keyword>
<feature type="transmembrane region" description="Helical" evidence="1">
    <location>
        <begin position="206"/>
        <end position="229"/>
    </location>
</feature>
<comment type="caution">
    <text evidence="3">The sequence shown here is derived from an EMBL/GenBank/DDBJ whole genome shotgun (WGS) entry which is preliminary data.</text>
</comment>
<gene>
    <name evidence="3" type="ORF">ACWI_03970</name>
</gene>
<feature type="transmembrane region" description="Helical" evidence="1">
    <location>
        <begin position="164"/>
        <end position="185"/>
    </location>
</feature>
<dbReference type="Proteomes" id="UP000176244">
    <property type="component" value="Unassembled WGS sequence"/>
</dbReference>
<dbReference type="STRING" id="52694.ACWI_03970"/>
<name>A0A1F2PLD4_9FIRM</name>
<dbReference type="EMBL" id="LKEU01000012">
    <property type="protein sequence ID" value="OFV72147.1"/>
    <property type="molecule type" value="Genomic_DNA"/>
</dbReference>
<dbReference type="Pfam" id="PF07885">
    <property type="entry name" value="Ion_trans_2"/>
    <property type="match status" value="1"/>
</dbReference>
<dbReference type="OrthoDB" id="1777249at2"/>
<accession>A0A1F2PLD4</accession>
<evidence type="ECO:0000313" key="4">
    <source>
        <dbReference type="Proteomes" id="UP000176244"/>
    </source>
</evidence>
<proteinExistence type="predicted"/>
<organism evidence="3 4">
    <name type="scientific">Acetobacterium wieringae</name>
    <dbReference type="NCBI Taxonomy" id="52694"/>
    <lineage>
        <taxon>Bacteria</taxon>
        <taxon>Bacillati</taxon>
        <taxon>Bacillota</taxon>
        <taxon>Clostridia</taxon>
        <taxon>Eubacteriales</taxon>
        <taxon>Eubacteriaceae</taxon>
        <taxon>Acetobacterium</taxon>
    </lineage>
</organism>
<dbReference type="Gene3D" id="1.10.287.70">
    <property type="match status" value="1"/>
</dbReference>
<feature type="transmembrane region" description="Helical" evidence="1">
    <location>
        <begin position="278"/>
        <end position="303"/>
    </location>
</feature>